<reference evidence="1" key="1">
    <citation type="submission" date="2021-04" db="EMBL/GenBank/DDBJ databases">
        <authorList>
            <person name="Vanwijnsberghe S."/>
        </authorList>
    </citation>
    <scope>NUCLEOTIDE SEQUENCE</scope>
    <source>
        <strain evidence="1">LMG 31841</strain>
    </source>
</reference>
<proteinExistence type="predicted"/>
<comment type="caution">
    <text evidence="1">The sequence shown here is derived from an EMBL/GenBank/DDBJ whole genome shotgun (WGS) entry which is preliminary data.</text>
</comment>
<organism evidence="1 2">
    <name type="scientific">Paraburkholderia saeva</name>
    <dbReference type="NCBI Taxonomy" id="2777537"/>
    <lineage>
        <taxon>Bacteria</taxon>
        <taxon>Pseudomonadati</taxon>
        <taxon>Pseudomonadota</taxon>
        <taxon>Betaproteobacteria</taxon>
        <taxon>Burkholderiales</taxon>
        <taxon>Burkholderiaceae</taxon>
        <taxon>Paraburkholderia</taxon>
    </lineage>
</organism>
<evidence type="ECO:0000313" key="1">
    <source>
        <dbReference type="EMBL" id="CAG4911553.1"/>
    </source>
</evidence>
<accession>A0A9N8S032</accession>
<evidence type="ECO:0000313" key="2">
    <source>
        <dbReference type="Proteomes" id="UP000789704"/>
    </source>
</evidence>
<dbReference type="EMBL" id="CAJQZC010000008">
    <property type="protein sequence ID" value="CAG4911553.1"/>
    <property type="molecule type" value="Genomic_DNA"/>
</dbReference>
<protein>
    <submittedName>
        <fullName evidence="1">Uncharacterized protein</fullName>
    </submittedName>
</protein>
<sequence length="51" mass="5678">MNNQNSLSYSFAIAYTLNYVIQDHESFSNAKKPGRIHGPGLSIAVFEKDGF</sequence>
<dbReference type="AlphaFoldDB" id="A0A9N8S032"/>
<dbReference type="Proteomes" id="UP000789704">
    <property type="component" value="Unassembled WGS sequence"/>
</dbReference>
<name>A0A9N8S032_9BURK</name>
<gene>
    <name evidence="1" type="ORF">LMG31841_04077</name>
</gene>
<keyword evidence="2" id="KW-1185">Reference proteome</keyword>